<gene>
    <name evidence="11 13" type="primary">atpB</name>
    <name evidence="13" type="ORF">HMPREF0554_1679</name>
</gene>
<dbReference type="RefSeq" id="WP_006807445.1">
    <property type="nucleotide sequence ID" value="NZ_ADAD01000125.1"/>
</dbReference>
<keyword evidence="13" id="KW-0378">Hydrolase</keyword>
<comment type="caution">
    <text evidence="13">The sequence shown here is derived from an EMBL/GenBank/DDBJ whole genome shotgun (WGS) entry which is preliminary data.</text>
</comment>
<keyword evidence="4 11" id="KW-0138">CF(0)</keyword>
<keyword evidence="6 11" id="KW-0375">Hydrogen ion transport</keyword>
<evidence type="ECO:0000256" key="3">
    <source>
        <dbReference type="ARBA" id="ARBA00022448"/>
    </source>
</evidence>
<feature type="transmembrane region" description="Helical" evidence="11">
    <location>
        <begin position="256"/>
        <end position="278"/>
    </location>
</feature>
<comment type="similarity">
    <text evidence="2 11 12">Belongs to the ATPase A chain family.</text>
</comment>
<evidence type="ECO:0000256" key="5">
    <source>
        <dbReference type="ARBA" id="ARBA00022692"/>
    </source>
</evidence>
<keyword evidence="7 11" id="KW-1133">Transmembrane helix</keyword>
<dbReference type="Pfam" id="PF00119">
    <property type="entry name" value="ATP-synt_A"/>
    <property type="match status" value="1"/>
</dbReference>
<evidence type="ECO:0000256" key="7">
    <source>
        <dbReference type="ARBA" id="ARBA00022989"/>
    </source>
</evidence>
<keyword evidence="9 11" id="KW-0472">Membrane</keyword>
<proteinExistence type="inferred from homology"/>
<feature type="transmembrane region" description="Helical" evidence="11">
    <location>
        <begin position="120"/>
        <end position="145"/>
    </location>
</feature>
<evidence type="ECO:0000256" key="1">
    <source>
        <dbReference type="ARBA" id="ARBA00004141"/>
    </source>
</evidence>
<keyword evidence="5 11" id="KW-0812">Transmembrane</keyword>
<dbReference type="GO" id="GO:0005886">
    <property type="term" value="C:plasma membrane"/>
    <property type="evidence" value="ECO:0007669"/>
    <property type="project" value="UniProtKB-SubCell"/>
</dbReference>
<dbReference type="eggNOG" id="COG0356">
    <property type="taxonomic scope" value="Bacteria"/>
</dbReference>
<evidence type="ECO:0000256" key="11">
    <source>
        <dbReference type="HAMAP-Rule" id="MF_01393"/>
    </source>
</evidence>
<dbReference type="GO" id="GO:0046933">
    <property type="term" value="F:proton-transporting ATP synthase activity, rotational mechanism"/>
    <property type="evidence" value="ECO:0007669"/>
    <property type="project" value="UniProtKB-UniRule"/>
</dbReference>
<evidence type="ECO:0000256" key="4">
    <source>
        <dbReference type="ARBA" id="ARBA00022547"/>
    </source>
</evidence>
<evidence type="ECO:0000313" key="13">
    <source>
        <dbReference type="EMBL" id="EEY34844.1"/>
    </source>
</evidence>
<dbReference type="GO" id="GO:0045259">
    <property type="term" value="C:proton-transporting ATP synthase complex"/>
    <property type="evidence" value="ECO:0007669"/>
    <property type="project" value="UniProtKB-KW"/>
</dbReference>
<comment type="subcellular location">
    <subcellularLocation>
        <location evidence="11 12">Cell membrane</location>
        <topology evidence="11 12">Multi-pass membrane protein</topology>
    </subcellularLocation>
    <subcellularLocation>
        <location evidence="1">Membrane</location>
        <topology evidence="1">Multi-pass membrane protein</topology>
    </subcellularLocation>
</comment>
<dbReference type="PRINTS" id="PR00123">
    <property type="entry name" value="ATPASEA"/>
</dbReference>
<dbReference type="EMBL" id="ADAD01000125">
    <property type="protein sequence ID" value="EEY34844.1"/>
    <property type="molecule type" value="Genomic_DNA"/>
</dbReference>
<organism evidence="13 14">
    <name type="scientific">Pseudoleptotrichia goodfellowii F0264</name>
    <dbReference type="NCBI Taxonomy" id="596323"/>
    <lineage>
        <taxon>Bacteria</taxon>
        <taxon>Fusobacteriati</taxon>
        <taxon>Fusobacteriota</taxon>
        <taxon>Fusobacteriia</taxon>
        <taxon>Fusobacteriales</taxon>
        <taxon>Leptotrichiaceae</taxon>
        <taxon>Pseudoleptotrichia</taxon>
    </lineage>
</organism>
<evidence type="ECO:0000256" key="9">
    <source>
        <dbReference type="ARBA" id="ARBA00023136"/>
    </source>
</evidence>
<comment type="function">
    <text evidence="11 12">Key component of the proton channel; it plays a direct role in the translocation of protons across the membrane.</text>
</comment>
<dbReference type="PANTHER" id="PTHR42823">
    <property type="entry name" value="ATP SYNTHASE SUBUNIT A, CHLOROPLASTIC"/>
    <property type="match status" value="1"/>
</dbReference>
<dbReference type="AlphaFoldDB" id="D0GLX1"/>
<dbReference type="InterPro" id="IPR000568">
    <property type="entry name" value="ATP_synth_F0_asu"/>
</dbReference>
<dbReference type="Proteomes" id="UP000004226">
    <property type="component" value="Unassembled WGS sequence"/>
</dbReference>
<dbReference type="InterPro" id="IPR045082">
    <property type="entry name" value="ATP_syn_F0_a_bact/chloroplast"/>
</dbReference>
<dbReference type="NCBIfam" id="TIGR01131">
    <property type="entry name" value="ATP_synt_6_or_A"/>
    <property type="match status" value="1"/>
</dbReference>
<dbReference type="PANTHER" id="PTHR42823:SF3">
    <property type="entry name" value="ATP SYNTHASE SUBUNIT A, CHLOROPLASTIC"/>
    <property type="match status" value="1"/>
</dbReference>
<dbReference type="InterPro" id="IPR023011">
    <property type="entry name" value="ATP_synth_F0_asu_AS"/>
</dbReference>
<feature type="transmembrane region" description="Helical" evidence="11">
    <location>
        <begin position="222"/>
        <end position="244"/>
    </location>
</feature>
<dbReference type="HAMAP" id="MF_01393">
    <property type="entry name" value="ATP_synth_a_bact"/>
    <property type="match status" value="1"/>
</dbReference>
<reference evidence="13 14" key="1">
    <citation type="submission" date="2009-10" db="EMBL/GenBank/DDBJ databases">
        <authorList>
            <person name="Harkins D.M."/>
            <person name="Madupu R."/>
            <person name="Durkin A.S."/>
            <person name="Torralba M."/>
            <person name="Methe B."/>
            <person name="Sutton G.G."/>
            <person name="Strausberg R.L."/>
            <person name="Nelson K.E."/>
        </authorList>
    </citation>
    <scope>NUCLEOTIDE SEQUENCE [LARGE SCALE GENOMIC DNA]</scope>
    <source>
        <strain evidence="13 14">F0264</strain>
    </source>
</reference>
<keyword evidence="10 11" id="KW-0066">ATP synthesis</keyword>
<keyword evidence="3 11" id="KW-0813">Transport</keyword>
<dbReference type="GO" id="GO:0042777">
    <property type="term" value="P:proton motive force-driven plasma membrane ATP synthesis"/>
    <property type="evidence" value="ECO:0007669"/>
    <property type="project" value="TreeGrafter"/>
</dbReference>
<name>D0GLX1_9FUSO</name>
<feature type="transmembrane region" description="Helical" evidence="11">
    <location>
        <begin position="50"/>
        <end position="76"/>
    </location>
</feature>
<keyword evidence="11" id="KW-1003">Cell membrane</keyword>
<keyword evidence="8 11" id="KW-0406">Ion transport</keyword>
<dbReference type="PROSITE" id="PS00449">
    <property type="entry name" value="ATPASE_A"/>
    <property type="match status" value="1"/>
</dbReference>
<sequence length="292" mass="32358">MLKKVTVFVLLLVGLTLVVNLILSLISTFLPVKFVMPESLIEAPTYYNFVIGSVNITISQTVLNTWAIMALLAFIVKKGTDKLSTTNPGKLQIILEEYYHFIENMFLGTFGKYKKKFMPFFSALFAFILFSNLSLFLFPFIITVTKGKNGGFDVKPFFRTPTADPNTTIGLSLVVVVLFVSIAIKRGGVTGYIKSLMHPAWFMLPINIVGELSKPLNTSMRLFGNMFAGLVIAGLMYSLARGHFSLSVGWPGILQLYFDGFVGMIQAFVFTVLSSVYVGEVLGEDTEGEENL</sequence>
<evidence type="ECO:0000313" key="14">
    <source>
        <dbReference type="Proteomes" id="UP000004226"/>
    </source>
</evidence>
<dbReference type="SUPFAM" id="SSF81336">
    <property type="entry name" value="F1F0 ATP synthase subunit A"/>
    <property type="match status" value="1"/>
</dbReference>
<evidence type="ECO:0000256" key="12">
    <source>
        <dbReference type="RuleBase" id="RU000483"/>
    </source>
</evidence>
<feature type="transmembrane region" description="Helical" evidence="11">
    <location>
        <begin position="165"/>
        <end position="184"/>
    </location>
</feature>
<feature type="transmembrane region" description="Helical" evidence="11">
    <location>
        <begin position="7"/>
        <end position="30"/>
    </location>
</feature>
<evidence type="ECO:0000256" key="6">
    <source>
        <dbReference type="ARBA" id="ARBA00022781"/>
    </source>
</evidence>
<evidence type="ECO:0000256" key="8">
    <source>
        <dbReference type="ARBA" id="ARBA00023065"/>
    </source>
</evidence>
<keyword evidence="14" id="KW-1185">Reference proteome</keyword>
<protein>
    <recommendedName>
        <fullName evidence="11 12">ATP synthase subunit a</fullName>
    </recommendedName>
    <alternativeName>
        <fullName evidence="11">ATP synthase F0 sector subunit a</fullName>
    </alternativeName>
    <alternativeName>
        <fullName evidence="11">F-ATPase subunit 6</fullName>
    </alternativeName>
</protein>
<accession>D0GLX1</accession>
<dbReference type="GO" id="GO:0016787">
    <property type="term" value="F:hydrolase activity"/>
    <property type="evidence" value="ECO:0007669"/>
    <property type="project" value="UniProtKB-KW"/>
</dbReference>
<dbReference type="InterPro" id="IPR035908">
    <property type="entry name" value="F0_ATP_A_sf"/>
</dbReference>
<dbReference type="CDD" id="cd00310">
    <property type="entry name" value="ATP-synt_Fo_a_6"/>
    <property type="match status" value="1"/>
</dbReference>
<evidence type="ECO:0000256" key="2">
    <source>
        <dbReference type="ARBA" id="ARBA00006810"/>
    </source>
</evidence>
<dbReference type="Gene3D" id="1.20.120.220">
    <property type="entry name" value="ATP synthase, F0 complex, subunit A"/>
    <property type="match status" value="1"/>
</dbReference>
<evidence type="ECO:0000256" key="10">
    <source>
        <dbReference type="ARBA" id="ARBA00023310"/>
    </source>
</evidence>